<evidence type="ECO:0000313" key="2">
    <source>
        <dbReference type="EMBL" id="KAA8519266.1"/>
    </source>
</evidence>
<proteinExistence type="predicted"/>
<keyword evidence="3" id="KW-1185">Reference proteome</keyword>
<dbReference type="EMBL" id="CM018049">
    <property type="protein sequence ID" value="KAA8519266.1"/>
    <property type="molecule type" value="Genomic_DNA"/>
</dbReference>
<dbReference type="AlphaFoldDB" id="A0A5J4ZNJ5"/>
<organism evidence="2 3">
    <name type="scientific">Nyssa sinensis</name>
    <dbReference type="NCBI Taxonomy" id="561372"/>
    <lineage>
        <taxon>Eukaryota</taxon>
        <taxon>Viridiplantae</taxon>
        <taxon>Streptophyta</taxon>
        <taxon>Embryophyta</taxon>
        <taxon>Tracheophyta</taxon>
        <taxon>Spermatophyta</taxon>
        <taxon>Magnoliopsida</taxon>
        <taxon>eudicotyledons</taxon>
        <taxon>Gunneridae</taxon>
        <taxon>Pentapetalae</taxon>
        <taxon>asterids</taxon>
        <taxon>Cornales</taxon>
        <taxon>Nyssaceae</taxon>
        <taxon>Nyssa</taxon>
    </lineage>
</organism>
<evidence type="ECO:0008006" key="4">
    <source>
        <dbReference type="Google" id="ProtNLM"/>
    </source>
</evidence>
<accession>A0A5J4ZNJ5</accession>
<evidence type="ECO:0000313" key="3">
    <source>
        <dbReference type="Proteomes" id="UP000325577"/>
    </source>
</evidence>
<keyword evidence="1" id="KW-0732">Signal</keyword>
<protein>
    <recommendedName>
        <fullName evidence="4">Secreted protein</fullName>
    </recommendedName>
</protein>
<gene>
    <name evidence="2" type="ORF">F0562_013522</name>
</gene>
<reference evidence="2 3" key="1">
    <citation type="submission" date="2019-09" db="EMBL/GenBank/DDBJ databases">
        <title>A chromosome-level genome assembly of the Chinese tupelo Nyssa sinensis.</title>
        <authorList>
            <person name="Yang X."/>
            <person name="Kang M."/>
            <person name="Yang Y."/>
            <person name="Xiong H."/>
            <person name="Wang M."/>
            <person name="Zhang Z."/>
            <person name="Wang Z."/>
            <person name="Wu H."/>
            <person name="Ma T."/>
            <person name="Liu J."/>
            <person name="Xi Z."/>
        </authorList>
    </citation>
    <scope>NUCLEOTIDE SEQUENCE [LARGE SCALE GENOMIC DNA]</scope>
    <source>
        <strain evidence="2">J267</strain>
        <tissue evidence="2">Leaf</tissue>
    </source>
</reference>
<sequence length="88" mass="9987">MLRLFLWSLSLTTDLNVISLLPLIDSIVSLLNSCTDGSSSELESQDFEKLGRDISIFSWPHGLHFGDSVLVSSIYTNIRFRFRYCLSV</sequence>
<name>A0A5J4ZNJ5_9ASTE</name>
<feature type="signal peptide" evidence="1">
    <location>
        <begin position="1"/>
        <end position="20"/>
    </location>
</feature>
<feature type="chain" id="PRO_5023836480" description="Secreted protein" evidence="1">
    <location>
        <begin position="21"/>
        <end position="88"/>
    </location>
</feature>
<dbReference type="Proteomes" id="UP000325577">
    <property type="component" value="Linkage Group LG6"/>
</dbReference>
<evidence type="ECO:0000256" key="1">
    <source>
        <dbReference type="SAM" id="SignalP"/>
    </source>
</evidence>